<dbReference type="InterPro" id="IPR000182">
    <property type="entry name" value="GNAT_dom"/>
</dbReference>
<feature type="domain" description="N-acetyltransferase" evidence="1">
    <location>
        <begin position="1"/>
        <end position="166"/>
    </location>
</feature>
<dbReference type="GO" id="GO:0016747">
    <property type="term" value="F:acyltransferase activity, transferring groups other than amino-acyl groups"/>
    <property type="evidence" value="ECO:0007669"/>
    <property type="project" value="InterPro"/>
</dbReference>
<dbReference type="OrthoDB" id="9799092at2"/>
<dbReference type="Proteomes" id="UP000012283">
    <property type="component" value="Unassembled WGS sequence"/>
</dbReference>
<dbReference type="CDD" id="cd04301">
    <property type="entry name" value="NAT_SF"/>
    <property type="match status" value="1"/>
</dbReference>
<sequence length="166" mass="19087">MEIKQLDSRDAEKYLTIRLEALQNSPGAFASSYEEEKDQPVEKYKNRFETPQNSFTFGAFDDYQLVGVITLVKEQLIKLRHRANIVAMYVSPEKRGDGIGKALVSKAIQKAVSLEDIEQIYLTVVTTNYPAKRLYSSIGFEVFGHEKRALKFGDTYYDEEHMVLYL</sequence>
<dbReference type="SUPFAM" id="SSF55729">
    <property type="entry name" value="Acyl-CoA N-acyltransferases (Nat)"/>
    <property type="match status" value="1"/>
</dbReference>
<keyword evidence="2" id="KW-0808">Transferase</keyword>
<dbReference type="EMBL" id="APML01000005">
    <property type="protein sequence ID" value="ENH98126.1"/>
    <property type="molecule type" value="Genomic_DNA"/>
</dbReference>
<dbReference type="PANTHER" id="PTHR43072">
    <property type="entry name" value="N-ACETYLTRANSFERASE"/>
    <property type="match status" value="1"/>
</dbReference>
<dbReference type="InterPro" id="IPR016181">
    <property type="entry name" value="Acyl_CoA_acyltransferase"/>
</dbReference>
<evidence type="ECO:0000259" key="1">
    <source>
        <dbReference type="PROSITE" id="PS51186"/>
    </source>
</evidence>
<dbReference type="Gene3D" id="3.40.630.30">
    <property type="match status" value="1"/>
</dbReference>
<dbReference type="PROSITE" id="PS51186">
    <property type="entry name" value="GNAT"/>
    <property type="match status" value="1"/>
</dbReference>
<dbReference type="PATRIC" id="fig|1308866.3.peg.297"/>
<dbReference type="PANTHER" id="PTHR43072:SF60">
    <property type="entry name" value="L-2,4-DIAMINOBUTYRIC ACID ACETYLTRANSFERASE"/>
    <property type="match status" value="1"/>
</dbReference>
<accession>N4WYL4</accession>
<dbReference type="Pfam" id="PF00583">
    <property type="entry name" value="Acetyltransf_1"/>
    <property type="match status" value="1"/>
</dbReference>
<dbReference type="RefSeq" id="WP_003463322.1">
    <property type="nucleotide sequence ID" value="NZ_APML01000005.1"/>
</dbReference>
<dbReference type="eggNOG" id="COG0456">
    <property type="taxonomic scope" value="Bacteria"/>
</dbReference>
<evidence type="ECO:0000313" key="3">
    <source>
        <dbReference type="Proteomes" id="UP000012283"/>
    </source>
</evidence>
<protein>
    <submittedName>
        <fullName evidence="2">Acetyltransferase</fullName>
    </submittedName>
</protein>
<organism evidence="2 3">
    <name type="scientific">Gracilibacillus halophilus YIM-C55.5</name>
    <dbReference type="NCBI Taxonomy" id="1308866"/>
    <lineage>
        <taxon>Bacteria</taxon>
        <taxon>Bacillati</taxon>
        <taxon>Bacillota</taxon>
        <taxon>Bacilli</taxon>
        <taxon>Bacillales</taxon>
        <taxon>Bacillaceae</taxon>
        <taxon>Gracilibacillus</taxon>
    </lineage>
</organism>
<gene>
    <name evidence="2" type="ORF">J416_01469</name>
</gene>
<proteinExistence type="predicted"/>
<comment type="caution">
    <text evidence="2">The sequence shown here is derived from an EMBL/GenBank/DDBJ whole genome shotgun (WGS) entry which is preliminary data.</text>
</comment>
<dbReference type="AlphaFoldDB" id="N4WYL4"/>
<name>N4WYL4_9BACI</name>
<keyword evidence="3" id="KW-1185">Reference proteome</keyword>
<evidence type="ECO:0000313" key="2">
    <source>
        <dbReference type="EMBL" id="ENH98126.1"/>
    </source>
</evidence>
<reference evidence="2 3" key="1">
    <citation type="submission" date="2013-03" db="EMBL/GenBank/DDBJ databases">
        <title>Draft genome sequence of Gracibacillus halophilus YIM-C55.5, a moderately halophilic and thermophilic organism from the Xiaochaidamu salt lake.</title>
        <authorList>
            <person name="Sugumar T."/>
            <person name="Polireddy D.R."/>
            <person name="Antony A."/>
            <person name="Madhava Y.R."/>
            <person name="Sivakumar N."/>
        </authorList>
    </citation>
    <scope>NUCLEOTIDE SEQUENCE [LARGE SCALE GENOMIC DNA]</scope>
    <source>
        <strain evidence="2 3">YIM-C55.5</strain>
    </source>
</reference>
<dbReference type="STRING" id="1308866.J416_01469"/>